<evidence type="ECO:0000259" key="23">
    <source>
        <dbReference type="PROSITE" id="PS50089"/>
    </source>
</evidence>
<dbReference type="SUPFAM" id="SSF57850">
    <property type="entry name" value="RING/U-box"/>
    <property type="match status" value="1"/>
</dbReference>
<feature type="coiled-coil region" evidence="20">
    <location>
        <begin position="1137"/>
        <end position="1174"/>
    </location>
</feature>
<dbReference type="GO" id="GO:0005737">
    <property type="term" value="C:cytoplasm"/>
    <property type="evidence" value="ECO:0007669"/>
    <property type="project" value="UniProtKB-SubCell"/>
</dbReference>
<dbReference type="SMART" id="SM00240">
    <property type="entry name" value="FHA"/>
    <property type="match status" value="1"/>
</dbReference>
<feature type="region of interest" description="Disordered" evidence="21">
    <location>
        <begin position="1879"/>
        <end position="1903"/>
    </location>
</feature>
<dbReference type="FunFam" id="2.60.200.20:FF:000022">
    <property type="entry name" value="E3 ubiquitin-protein ligase CHFR isoform X2"/>
    <property type="match status" value="1"/>
</dbReference>
<evidence type="ECO:0000256" key="20">
    <source>
        <dbReference type="SAM" id="Coils"/>
    </source>
</evidence>
<organism evidence="24 25">
    <name type="scientific">Microtus ochrogaster</name>
    <name type="common">Prairie vole</name>
    <dbReference type="NCBI Taxonomy" id="79684"/>
    <lineage>
        <taxon>Eukaryota</taxon>
        <taxon>Metazoa</taxon>
        <taxon>Chordata</taxon>
        <taxon>Craniata</taxon>
        <taxon>Vertebrata</taxon>
        <taxon>Euteleostomi</taxon>
        <taxon>Mammalia</taxon>
        <taxon>Eutheria</taxon>
        <taxon>Euarchontoglires</taxon>
        <taxon>Glires</taxon>
        <taxon>Rodentia</taxon>
        <taxon>Myomorpha</taxon>
        <taxon>Muroidea</taxon>
        <taxon>Cricetidae</taxon>
        <taxon>Arvicolinae</taxon>
        <taxon>Microtus</taxon>
    </lineage>
</organism>
<evidence type="ECO:0000256" key="4">
    <source>
        <dbReference type="ARBA" id="ARBA00005797"/>
    </source>
</evidence>
<feature type="compositionally biased region" description="Polar residues" evidence="21">
    <location>
        <begin position="174"/>
        <end position="207"/>
    </location>
</feature>
<evidence type="ECO:0000256" key="13">
    <source>
        <dbReference type="ARBA" id="ARBA00022833"/>
    </source>
</evidence>
<evidence type="ECO:0000256" key="11">
    <source>
        <dbReference type="ARBA" id="ARBA00022771"/>
    </source>
</evidence>
<dbReference type="PANTHER" id="PTHR18902:SF26">
    <property type="entry name" value="GOLGIN SUBFAMILY A MEMBER 3"/>
    <property type="match status" value="1"/>
</dbReference>
<feature type="compositionally biased region" description="Polar residues" evidence="21">
    <location>
        <begin position="576"/>
        <end position="588"/>
    </location>
</feature>
<dbReference type="InterPro" id="IPR040909">
    <property type="entry name" value="CHFR_Znf-CRD"/>
</dbReference>
<dbReference type="InterPro" id="IPR000253">
    <property type="entry name" value="FHA_dom"/>
</dbReference>
<evidence type="ECO:0000256" key="18">
    <source>
        <dbReference type="ARBA" id="ARBA00062532"/>
    </source>
</evidence>
<keyword evidence="14 20" id="KW-0175">Coiled coil</keyword>
<feature type="coiled-coil region" evidence="20">
    <location>
        <begin position="961"/>
        <end position="1023"/>
    </location>
</feature>
<dbReference type="GO" id="GO:0051301">
    <property type="term" value="P:cell division"/>
    <property type="evidence" value="ECO:0007669"/>
    <property type="project" value="UniProtKB-KW"/>
</dbReference>
<dbReference type="FunFam" id="3.30.40.10:FF:000203">
    <property type="entry name" value="E3 ubiquitin-protein ligase CHFR isoform X1"/>
    <property type="match status" value="1"/>
</dbReference>
<dbReference type="SMART" id="SM00184">
    <property type="entry name" value="RING"/>
    <property type="match status" value="1"/>
</dbReference>
<dbReference type="EMBL" id="JAATJU010026100">
    <property type="protein sequence ID" value="KAH0502291.1"/>
    <property type="molecule type" value="Genomic_DNA"/>
</dbReference>
<feature type="region of interest" description="Disordered" evidence="21">
    <location>
        <begin position="567"/>
        <end position="620"/>
    </location>
</feature>
<dbReference type="InterPro" id="IPR051841">
    <property type="entry name" value="MT-Golgi_org_protein"/>
</dbReference>
<comment type="subunit">
    <text evidence="18">Interacts with HDAC1 and HDAC2. Interacts with PML (with sumoylated form of PML).</text>
</comment>
<accession>A0A8J6G0G6</accession>
<evidence type="ECO:0000256" key="8">
    <source>
        <dbReference type="ARBA" id="ARBA00022553"/>
    </source>
</evidence>
<evidence type="ECO:0000256" key="7">
    <source>
        <dbReference type="ARBA" id="ARBA00022490"/>
    </source>
</evidence>
<dbReference type="InterPro" id="IPR001841">
    <property type="entry name" value="Znf_RING"/>
</dbReference>
<comment type="catalytic activity">
    <reaction evidence="1">
        <text>S-ubiquitinyl-[E2 ubiquitin-conjugating enzyme]-L-cysteine + [acceptor protein]-L-lysine = [E2 ubiquitin-conjugating enzyme]-L-cysteine + N(6)-ubiquitinyl-[acceptor protein]-L-lysine.</text>
        <dbReference type="EC" id="2.3.2.27"/>
    </reaction>
</comment>
<evidence type="ECO:0000256" key="10">
    <source>
        <dbReference type="ARBA" id="ARBA00022723"/>
    </source>
</evidence>
<keyword evidence="9" id="KW-0132">Cell division</keyword>
<dbReference type="GO" id="GO:0008270">
    <property type="term" value="F:zinc ion binding"/>
    <property type="evidence" value="ECO:0007669"/>
    <property type="project" value="UniProtKB-KW"/>
</dbReference>
<keyword evidence="12" id="KW-0131">Cell cycle</keyword>
<protein>
    <recommendedName>
        <fullName evidence="6">E3 ubiquitin-protein ligase CHFR</fullName>
        <ecNumber evidence="5">2.3.2.27</ecNumber>
    </recommendedName>
    <alternativeName>
        <fullName evidence="16">Checkpoint with forkhead and RING finger domains protein</fullName>
    </alternativeName>
    <alternativeName>
        <fullName evidence="15">RING-type E3 ubiquitin transferase CHFR</fullName>
    </alternativeName>
</protein>
<comment type="caution">
    <text evidence="24">The sequence shown here is derived from an EMBL/GenBank/DDBJ whole genome shotgun (WGS) entry which is preliminary data.</text>
</comment>
<keyword evidence="11 19" id="KW-0863">Zinc-finger</keyword>
<feature type="region of interest" description="Disordered" evidence="21">
    <location>
        <begin position="389"/>
        <end position="414"/>
    </location>
</feature>
<evidence type="ECO:0000256" key="5">
    <source>
        <dbReference type="ARBA" id="ARBA00012483"/>
    </source>
</evidence>
<evidence type="ECO:0000256" key="21">
    <source>
        <dbReference type="SAM" id="MobiDB-lite"/>
    </source>
</evidence>
<dbReference type="PROSITE" id="PS50006">
    <property type="entry name" value="FHA_DOMAIN"/>
    <property type="match status" value="1"/>
</dbReference>
<feature type="compositionally biased region" description="Low complexity" evidence="21">
    <location>
        <begin position="750"/>
        <end position="763"/>
    </location>
</feature>
<dbReference type="PANTHER" id="PTHR18902">
    <property type="entry name" value="NUCLEAR MITOTIC APPARATUS PROTEIN 1-RELATED"/>
    <property type="match status" value="1"/>
</dbReference>
<dbReference type="Gene3D" id="1.10.287.1490">
    <property type="match status" value="1"/>
</dbReference>
<feature type="compositionally biased region" description="Basic and acidic residues" evidence="21">
    <location>
        <begin position="1942"/>
        <end position="1954"/>
    </location>
</feature>
<feature type="domain" description="FHA" evidence="22">
    <location>
        <begin position="38"/>
        <end position="89"/>
    </location>
</feature>
<dbReference type="CDD" id="cd22672">
    <property type="entry name" value="FHA_CHFR"/>
    <property type="match status" value="1"/>
</dbReference>
<feature type="coiled-coil region" evidence="20">
    <location>
        <begin position="1236"/>
        <end position="1623"/>
    </location>
</feature>
<evidence type="ECO:0000259" key="22">
    <source>
        <dbReference type="PROSITE" id="PS50006"/>
    </source>
</evidence>
<dbReference type="Pfam" id="PF13923">
    <property type="entry name" value="zf-C3HC4_2"/>
    <property type="match status" value="1"/>
</dbReference>
<keyword evidence="8" id="KW-0597">Phosphoprotein</keyword>
<keyword evidence="12" id="KW-0498">Mitosis</keyword>
<dbReference type="GO" id="GO:0061630">
    <property type="term" value="F:ubiquitin protein ligase activity"/>
    <property type="evidence" value="ECO:0007669"/>
    <property type="project" value="UniProtKB-EC"/>
</dbReference>
<dbReference type="Pfam" id="PF17979">
    <property type="entry name" value="zf-CRD"/>
    <property type="match status" value="1"/>
</dbReference>
<dbReference type="EC" id="2.3.2.27" evidence="5"/>
<dbReference type="Proteomes" id="UP000710432">
    <property type="component" value="Unassembled WGS sequence"/>
</dbReference>
<evidence type="ECO:0000256" key="3">
    <source>
        <dbReference type="ARBA" id="ARBA00004906"/>
    </source>
</evidence>
<proteinExistence type="inferred from homology"/>
<dbReference type="FunFam" id="1.10.287.1490:FF:000025">
    <property type="entry name" value="golgin subfamily A member 3"/>
    <property type="match status" value="1"/>
</dbReference>
<keyword evidence="7" id="KW-0963">Cytoplasm</keyword>
<evidence type="ECO:0000313" key="25">
    <source>
        <dbReference type="Proteomes" id="UP000710432"/>
    </source>
</evidence>
<dbReference type="PROSITE" id="PS50089">
    <property type="entry name" value="ZF_RING_2"/>
    <property type="match status" value="1"/>
</dbReference>
<comment type="function">
    <text evidence="17">E3 ubiquitin-protein ligase that functions in the antephase checkpoint by actively delaying passage into mitosis in response to microtubule poisons. Acts in early prophase before chromosome condensation, when the centrosome move apart from each other along the periphery of the nucleus. Probably involved in signaling the presence of mitotic stress caused by microtubule poisons by mediating the 'Lys-48'-linked ubiquitination of target proteins, leading to their degradation by the proteasome. Promotes the ubiquitination and subsequent degradation of AURKA and PLK1. Probably acts as a tumor suppressor, possibly by mediating the polyubiquitination of HDAC1, leading to its degradation. May also promote the formation of 'Lys-63'-linked polyubiquitin chains and functions with the specific ubiquitin-conjugating UBC13-MMS2 (UBE2N-UBE2V2) heterodimer. Substrates that are polyubiquitinated at 'Lys-63' are usually not targeted for degradation, but are rather involved in signaling cellular stress.</text>
</comment>
<dbReference type="CDD" id="cd16503">
    <property type="entry name" value="RING-HC_CHFR"/>
    <property type="match status" value="1"/>
</dbReference>
<name>A0A8J6G0G6_MICOH</name>
<feature type="compositionally biased region" description="Basic and acidic residues" evidence="21">
    <location>
        <begin position="1879"/>
        <end position="1889"/>
    </location>
</feature>
<dbReference type="InterPro" id="IPR017907">
    <property type="entry name" value="Znf_RING_CS"/>
</dbReference>
<dbReference type="GO" id="GO:0000278">
    <property type="term" value="P:mitotic cell cycle"/>
    <property type="evidence" value="ECO:0007669"/>
    <property type="project" value="UniProtKB-ARBA"/>
</dbReference>
<feature type="compositionally biased region" description="Acidic residues" evidence="21">
    <location>
        <begin position="399"/>
        <end position="414"/>
    </location>
</feature>
<feature type="region of interest" description="Disordered" evidence="21">
    <location>
        <begin position="845"/>
        <end position="868"/>
    </location>
</feature>
<comment type="subcellular location">
    <subcellularLocation>
        <location evidence="2">Cytoplasm</location>
    </subcellularLocation>
</comment>
<evidence type="ECO:0000256" key="19">
    <source>
        <dbReference type="PROSITE-ProRule" id="PRU00175"/>
    </source>
</evidence>
<feature type="region of interest" description="Disordered" evidence="21">
    <location>
        <begin position="697"/>
        <end position="794"/>
    </location>
</feature>
<evidence type="ECO:0000256" key="9">
    <source>
        <dbReference type="ARBA" id="ARBA00022618"/>
    </source>
</evidence>
<evidence type="ECO:0000313" key="24">
    <source>
        <dbReference type="EMBL" id="KAH0502291.1"/>
    </source>
</evidence>
<evidence type="ECO:0000256" key="14">
    <source>
        <dbReference type="ARBA" id="ARBA00023054"/>
    </source>
</evidence>
<keyword evidence="13" id="KW-0862">Zinc</keyword>
<gene>
    <name evidence="24" type="ORF">LTLLF_193400</name>
</gene>
<dbReference type="UniPathway" id="UPA00143"/>
<dbReference type="Pfam" id="PF00498">
    <property type="entry name" value="FHA"/>
    <property type="match status" value="1"/>
</dbReference>
<feature type="region of interest" description="Disordered" evidence="21">
    <location>
        <begin position="145"/>
        <end position="212"/>
    </location>
</feature>
<feature type="region of interest" description="Disordered" evidence="21">
    <location>
        <begin position="1942"/>
        <end position="1994"/>
    </location>
</feature>
<sequence>MELPVEDEPQLPQEPWGRLLRLGAEEDEPQILLWKREWTIGRRRGCDLSFPSNKLVSGDHCKLTVDKKSGQVTLEDTSTNGTVINKLQVVKKQTYPLQSGDVIYLVYRKNEPEHNVAYLYESLNEKQSLPQESFEANKENMFHVTKDSSGLGQGDDLQVPPLSPMAETCLEEPQPSTSTSDLFPLASTSSVESELTSAGQKHSSSSGLGKAGISPKECSPLVANHELSSLSPVLQDKEASFSLLETEDNEELEPAKKKTKGDEEIDLNLQLLVADQCGNAQTSCEDVRVASVKPDKMEETLTCIICQDLLHDCVSLQPCMHTFCAACYSGWMERSSLCPTCRCPVERICKNHILNNLVEAYLIQHPDKSRSEEDVRSMDARNKITQDMLQPKVRRSFSDEEGSSEDLLELSDVDSESSDISQPYIVCRQCPEYRNQAVQFLPCPVPDSELGATQALGGEAPSTSASLPTELNLGDKCLDGVLNNNNYESDILKNYLATRGLTWKNMLAESLLALQRGVFLLSDYRITGNTVLCYCCGLRSFRELTYQYRQNIPASELPDANVEVNNSVFREGGSPDRSSQEALSQNGQFPDPPLSLDPTASPVVPDASAGSTASPLPLENEDQIRLQARKRLEEQLLQYRVKRQQERFSQPATKMKLFSTLDPELMLNPENLPRASTVAVTKEYSFLRTSVPRGPKVGSLGLLAHSKEKKSSKSSKIRSLADYRTEDSSGSGGLGSTADAVGASLKQSRSSTSVVSEVSPSPETDNRVESTSLTGDSVLEADGNESDSSSHSSFSARGACSVLANVGMPGAAYMVDGQEISADALGQFPSIKDVLQSAAAQCQDQNQEVNGEVQSRRDSVCSSMSMESSLAETQDEMLQILKDKMRLEGQLEALSLEASQALQEKAELQAQLAALSTRLQAQVEHSHSSQQKQDSLSSEVNTLKQSCWDLERAMTDLQNMLEAKNASLASSNNDLQVAEEQYQRLVAKVEDMQRNMLSKDNTVHDLRQQMAALQSQLHQVQLERTTLTSKLQASQAEITSLQHARQWYQQQLALAQEARVRLQGEVAHIQVGQMTQAGLLEHLKLENVSLSHQLTETQHRSIKEKERIAVQLQSIEADMLDQEAAFLQIQEAKTMVEEDLQRRLEEFEGEREQLQKVADAAASLEQQLEQASNYCFLNPRLTEIYLDMGFAWYACSSAIHVWPVKLTLFQRDQQLAALQQEHLDVIKQLTSTQEALQSKGQSLDDLQTRYDELQARLEELQREADSREDTIHFLQNEKIVLEVALHSARNDKEELDRGVQQLEEDTEETSGLLEQLRQELAVKSSQVEHLQQETASLRKQMQKVKEQFLQQKVMVEAYRRDAASKDQLISELRTTKKRLDSEMKELRQELMKVHGEKKIVEVEHSRLQKEMSLVHQKMADLEGHLQSVQKERDEMETHLQSLQFDKEQMVALTEANETLKKQIQELQQEAKKAITEQKQKMKRLGSDLTSAQKEMKTKHKAYENAVSILSRRLQEALATKEATDAELSQLRAQSTGGSSDPVLQEKIRALEVELQNVGQSKILLEKELQEVITMTTQELEESREKVLELEDELQESRGFRKKIKHLEESNKKLALELEHERGKLTGLGQSNAALREHNSILETALAKREADLVQLNLQVQAVLQRKEEEDRQMKQLVEALQASLEKEKMKVNSMKEQMAAARVEAGHNRRHFKAATLELSEVKKELQAKEHMVQALQAEVDELQIQEGKHSQEIAQFQTELAEARTQLQLLQKQLDEQMNQQPTGSQEMEDLKWELDQKEREIQSLKQQLDLTEQHGKKELESTQQTFQTIKSELEMVQEDLSETQKDKFMLQAKVSELKNNMKTLLQQNQQLKLDLRRAAAKKKEPKGESNSSSPATPIKIPDCPVPASLIEELLRPPPAVSKEPLKNLNSCLQQLKQEMDSLQRQMEEHTITVHESLSSWTRVEATPAEHAHPKGDTKPQSQNNVPREGLGQ</sequence>
<dbReference type="InterPro" id="IPR013083">
    <property type="entry name" value="Znf_RING/FYVE/PHD"/>
</dbReference>
<feature type="domain" description="RING-type" evidence="23">
    <location>
        <begin position="303"/>
        <end position="342"/>
    </location>
</feature>
<evidence type="ECO:0000256" key="1">
    <source>
        <dbReference type="ARBA" id="ARBA00000900"/>
    </source>
</evidence>
<keyword evidence="10" id="KW-0479">Metal-binding</keyword>
<reference evidence="24" key="1">
    <citation type="submission" date="2020-03" db="EMBL/GenBank/DDBJ databases">
        <title>Studies in the Genomics of Life Span.</title>
        <authorList>
            <person name="Glass D."/>
        </authorList>
    </citation>
    <scope>NUCLEOTIDE SEQUENCE</scope>
    <source>
        <strain evidence="24">LTLLF</strain>
        <tissue evidence="24">Muscle</tissue>
    </source>
</reference>
<evidence type="ECO:0000256" key="2">
    <source>
        <dbReference type="ARBA" id="ARBA00004496"/>
    </source>
</evidence>
<feature type="compositionally biased region" description="Basic and acidic residues" evidence="21">
    <location>
        <begin position="1969"/>
        <end position="1979"/>
    </location>
</feature>
<dbReference type="Gene3D" id="3.30.40.10">
    <property type="entry name" value="Zinc/RING finger domain, C3HC4 (zinc finger)"/>
    <property type="match status" value="1"/>
</dbReference>
<evidence type="ECO:0000256" key="17">
    <source>
        <dbReference type="ARBA" id="ARBA00057857"/>
    </source>
</evidence>
<evidence type="ECO:0000256" key="16">
    <source>
        <dbReference type="ARBA" id="ARBA00031332"/>
    </source>
</evidence>
<dbReference type="SUPFAM" id="SSF49879">
    <property type="entry name" value="SMAD/FHA domain"/>
    <property type="match status" value="1"/>
</dbReference>
<comment type="similarity">
    <text evidence="4">Belongs to the CHFR family.</text>
</comment>
<dbReference type="Gene3D" id="2.60.200.20">
    <property type="match status" value="1"/>
</dbReference>
<feature type="coiled-coil region" evidence="20">
    <location>
        <begin position="870"/>
        <end position="925"/>
    </location>
</feature>
<evidence type="ECO:0000256" key="15">
    <source>
        <dbReference type="ARBA" id="ARBA00029800"/>
    </source>
</evidence>
<dbReference type="InterPro" id="IPR008984">
    <property type="entry name" value="SMAD_FHA_dom_sf"/>
</dbReference>
<dbReference type="PROSITE" id="PS00518">
    <property type="entry name" value="ZF_RING_1"/>
    <property type="match status" value="1"/>
</dbReference>
<dbReference type="GO" id="GO:0016567">
    <property type="term" value="P:protein ubiquitination"/>
    <property type="evidence" value="ECO:0007669"/>
    <property type="project" value="UniProtKB-UniPathway"/>
</dbReference>
<comment type="pathway">
    <text evidence="3">Protein modification; protein ubiquitination.</text>
</comment>
<evidence type="ECO:0000256" key="12">
    <source>
        <dbReference type="ARBA" id="ARBA00022776"/>
    </source>
</evidence>
<evidence type="ECO:0000256" key="6">
    <source>
        <dbReference type="ARBA" id="ARBA00017908"/>
    </source>
</evidence>